<keyword evidence="2" id="KW-1185">Reference proteome</keyword>
<reference evidence="1 2" key="1">
    <citation type="submission" date="2023-07" db="EMBL/GenBank/DDBJ databases">
        <title>Genomic Encyclopedia of Type Strains, Phase IV (KMG-IV): sequencing the most valuable type-strain genomes for metagenomic binning, comparative biology and taxonomic classification.</title>
        <authorList>
            <person name="Goeker M."/>
        </authorList>
    </citation>
    <scope>NUCLEOTIDE SEQUENCE [LARGE SCALE GENOMIC DNA]</scope>
    <source>
        <strain evidence="1 2">DSM 25924</strain>
    </source>
</reference>
<name>A0ABT9M064_9BACL</name>
<dbReference type="Proteomes" id="UP001229209">
    <property type="component" value="Unassembled WGS sequence"/>
</dbReference>
<gene>
    <name evidence="1" type="ORF">J2S04_002882</name>
</gene>
<comment type="caution">
    <text evidence="1">The sequence shown here is derived from an EMBL/GenBank/DDBJ whole genome shotgun (WGS) entry which is preliminary data.</text>
</comment>
<evidence type="ECO:0000313" key="2">
    <source>
        <dbReference type="Proteomes" id="UP001229209"/>
    </source>
</evidence>
<dbReference type="EMBL" id="JAURUO010000029">
    <property type="protein sequence ID" value="MDP9729905.1"/>
    <property type="molecule type" value="Genomic_DNA"/>
</dbReference>
<sequence length="173" mass="20252">MDRIEWTLELTQLSLWEDSEENRCRHLARKLYRFKTQLPWCAWETLEEAWNSDVLQVWCNQPLIVGHELEHAATLAEATIPFVSNSTMLRLDIGRARQHLMSDPTPLSKRQVELWREALEHLHRCELAQWEQAYLKMVDFIENRNDEWTAAENFYTSALVSAMIGSAHSDAIG</sequence>
<organism evidence="1 2">
    <name type="scientific">Alicyclobacillus tolerans</name>
    <dbReference type="NCBI Taxonomy" id="90970"/>
    <lineage>
        <taxon>Bacteria</taxon>
        <taxon>Bacillati</taxon>
        <taxon>Bacillota</taxon>
        <taxon>Bacilli</taxon>
        <taxon>Bacillales</taxon>
        <taxon>Alicyclobacillaceae</taxon>
        <taxon>Alicyclobacillus</taxon>
    </lineage>
</organism>
<proteinExistence type="predicted"/>
<protein>
    <submittedName>
        <fullName evidence="1">Uncharacterized protein</fullName>
    </submittedName>
</protein>
<dbReference type="RefSeq" id="WP_203115730.1">
    <property type="nucleotide sequence ID" value="NZ_JAURUO010000029.1"/>
</dbReference>
<evidence type="ECO:0000313" key="1">
    <source>
        <dbReference type="EMBL" id="MDP9729905.1"/>
    </source>
</evidence>
<accession>A0ABT9M064</accession>